<name>A0AA39MTC5_ARMTA</name>
<comment type="caution">
    <text evidence="1">The sequence shown here is derived from an EMBL/GenBank/DDBJ whole genome shotgun (WGS) entry which is preliminary data.</text>
</comment>
<evidence type="ECO:0000313" key="1">
    <source>
        <dbReference type="EMBL" id="KAK0445309.1"/>
    </source>
</evidence>
<evidence type="ECO:0000313" key="2">
    <source>
        <dbReference type="Proteomes" id="UP001175211"/>
    </source>
</evidence>
<gene>
    <name evidence="1" type="ORF">EV420DRAFT_971594</name>
</gene>
<dbReference type="GeneID" id="85367758"/>
<dbReference type="EMBL" id="JAUEPS010000050">
    <property type="protein sequence ID" value="KAK0445309.1"/>
    <property type="molecule type" value="Genomic_DNA"/>
</dbReference>
<protein>
    <submittedName>
        <fullName evidence="1">Uncharacterized protein</fullName>
    </submittedName>
</protein>
<accession>A0AA39MTC5</accession>
<dbReference type="AlphaFoldDB" id="A0AA39MTC5"/>
<dbReference type="Proteomes" id="UP001175211">
    <property type="component" value="Unassembled WGS sequence"/>
</dbReference>
<reference evidence="1" key="1">
    <citation type="submission" date="2023-06" db="EMBL/GenBank/DDBJ databases">
        <authorList>
            <consortium name="Lawrence Berkeley National Laboratory"/>
            <person name="Ahrendt S."/>
            <person name="Sahu N."/>
            <person name="Indic B."/>
            <person name="Wong-Bajracharya J."/>
            <person name="Merenyi Z."/>
            <person name="Ke H.-M."/>
            <person name="Monk M."/>
            <person name="Kocsube S."/>
            <person name="Drula E."/>
            <person name="Lipzen A."/>
            <person name="Balint B."/>
            <person name="Henrissat B."/>
            <person name="Andreopoulos B."/>
            <person name="Martin F.M."/>
            <person name="Harder C.B."/>
            <person name="Rigling D."/>
            <person name="Ford K.L."/>
            <person name="Foster G.D."/>
            <person name="Pangilinan J."/>
            <person name="Papanicolaou A."/>
            <person name="Barry K."/>
            <person name="LaButti K."/>
            <person name="Viragh M."/>
            <person name="Koriabine M."/>
            <person name="Yan M."/>
            <person name="Riley R."/>
            <person name="Champramary S."/>
            <person name="Plett K.L."/>
            <person name="Tsai I.J."/>
            <person name="Slot J."/>
            <person name="Sipos G."/>
            <person name="Plett J."/>
            <person name="Nagy L.G."/>
            <person name="Grigoriev I.V."/>
        </authorList>
    </citation>
    <scope>NUCLEOTIDE SEQUENCE</scope>
    <source>
        <strain evidence="1">CCBAS 213</strain>
    </source>
</reference>
<organism evidence="1 2">
    <name type="scientific">Armillaria tabescens</name>
    <name type="common">Ringless honey mushroom</name>
    <name type="synonym">Agaricus tabescens</name>
    <dbReference type="NCBI Taxonomy" id="1929756"/>
    <lineage>
        <taxon>Eukaryota</taxon>
        <taxon>Fungi</taxon>
        <taxon>Dikarya</taxon>
        <taxon>Basidiomycota</taxon>
        <taxon>Agaricomycotina</taxon>
        <taxon>Agaricomycetes</taxon>
        <taxon>Agaricomycetidae</taxon>
        <taxon>Agaricales</taxon>
        <taxon>Marasmiineae</taxon>
        <taxon>Physalacriaceae</taxon>
        <taxon>Desarmillaria</taxon>
    </lineage>
</organism>
<keyword evidence="2" id="KW-1185">Reference proteome</keyword>
<dbReference type="RefSeq" id="XP_060325450.1">
    <property type="nucleotide sequence ID" value="XM_060484210.1"/>
</dbReference>
<proteinExistence type="predicted"/>
<sequence>MRPPETDDGSMPRRGGEGEWVLCTQRLPSARGWAQLAAWRMEDRPHISELSDSGQCRSPGMRASFLLGPLGAVLSLCLQGRSSSDALLDLRLPVALLTLMDLCLRYSRVGWVIEKSSRSMIKVSASNGTIIYPFHPSASTLHRFHLPCELVLPPPSPRTGPASSRLRQERILVADSGRGLTFVQLCFSACE</sequence>